<accession>A0ABN1TDM6</accession>
<organism evidence="2 3">
    <name type="scientific">Kitasatospora arboriphila</name>
    <dbReference type="NCBI Taxonomy" id="258052"/>
    <lineage>
        <taxon>Bacteria</taxon>
        <taxon>Bacillati</taxon>
        <taxon>Actinomycetota</taxon>
        <taxon>Actinomycetes</taxon>
        <taxon>Kitasatosporales</taxon>
        <taxon>Streptomycetaceae</taxon>
        <taxon>Kitasatospora</taxon>
    </lineage>
</organism>
<reference evidence="2 3" key="1">
    <citation type="journal article" date="2019" name="Int. J. Syst. Evol. Microbiol.">
        <title>The Global Catalogue of Microorganisms (GCM) 10K type strain sequencing project: providing services to taxonomists for standard genome sequencing and annotation.</title>
        <authorList>
            <consortium name="The Broad Institute Genomics Platform"/>
            <consortium name="The Broad Institute Genome Sequencing Center for Infectious Disease"/>
            <person name="Wu L."/>
            <person name="Ma J."/>
        </authorList>
    </citation>
    <scope>NUCLEOTIDE SEQUENCE [LARGE SCALE GENOMIC DNA]</scope>
    <source>
        <strain evidence="2 3">JCM 13002</strain>
    </source>
</reference>
<name>A0ABN1TDM6_9ACTN</name>
<evidence type="ECO:0000313" key="2">
    <source>
        <dbReference type="EMBL" id="GAA1076836.1"/>
    </source>
</evidence>
<sequence length="78" mass="8103">MAESFFHAGGIHRHRESDGAPGGDSIFVVVHVGQAPQGFADPAEGCLHVDGQPHTTLTAPCGSRKRGPSQTWALAAIT</sequence>
<dbReference type="RefSeq" id="WP_344622975.1">
    <property type="nucleotide sequence ID" value="NZ_BAAALD010000011.1"/>
</dbReference>
<keyword evidence="3" id="KW-1185">Reference proteome</keyword>
<proteinExistence type="predicted"/>
<gene>
    <name evidence="2" type="ORF">GCM10009663_18050</name>
</gene>
<dbReference type="EMBL" id="BAAALD010000011">
    <property type="protein sequence ID" value="GAA1076836.1"/>
    <property type="molecule type" value="Genomic_DNA"/>
</dbReference>
<evidence type="ECO:0000256" key="1">
    <source>
        <dbReference type="SAM" id="MobiDB-lite"/>
    </source>
</evidence>
<protein>
    <submittedName>
        <fullName evidence="2">Uncharacterized protein</fullName>
    </submittedName>
</protein>
<comment type="caution">
    <text evidence="2">The sequence shown here is derived from an EMBL/GenBank/DDBJ whole genome shotgun (WGS) entry which is preliminary data.</text>
</comment>
<dbReference type="Proteomes" id="UP001499987">
    <property type="component" value="Unassembled WGS sequence"/>
</dbReference>
<evidence type="ECO:0000313" key="3">
    <source>
        <dbReference type="Proteomes" id="UP001499987"/>
    </source>
</evidence>
<feature type="region of interest" description="Disordered" evidence="1">
    <location>
        <begin position="1"/>
        <end position="23"/>
    </location>
</feature>